<dbReference type="RefSeq" id="WP_115937800.1">
    <property type="nucleotide sequence ID" value="NZ_QRDW01000009.1"/>
</dbReference>
<organism evidence="2 3">
    <name type="scientific">Aestuariispira insulae</name>
    <dbReference type="NCBI Taxonomy" id="1461337"/>
    <lineage>
        <taxon>Bacteria</taxon>
        <taxon>Pseudomonadati</taxon>
        <taxon>Pseudomonadota</taxon>
        <taxon>Alphaproteobacteria</taxon>
        <taxon>Rhodospirillales</taxon>
        <taxon>Kiloniellaceae</taxon>
        <taxon>Aestuariispira</taxon>
    </lineage>
</organism>
<dbReference type="InterPro" id="IPR011990">
    <property type="entry name" value="TPR-like_helical_dom_sf"/>
</dbReference>
<dbReference type="SMART" id="SM00028">
    <property type="entry name" value="TPR"/>
    <property type="match status" value="4"/>
</dbReference>
<evidence type="ECO:0000313" key="3">
    <source>
        <dbReference type="Proteomes" id="UP000256845"/>
    </source>
</evidence>
<dbReference type="PANTHER" id="PTHR12558:SF13">
    <property type="entry name" value="CELL DIVISION CYCLE PROTEIN 27 HOMOLOG"/>
    <property type="match status" value="1"/>
</dbReference>
<dbReference type="OrthoDB" id="5507417at2"/>
<sequence length="318" mass="36010">MNLRDITLFLLAALMLVGCSDVKGNYYLKAGEYRDGIAALEPMYRENPADARAAYFLGRMHLALSESGKALPYMEKAVQLKGDSADYRFWLGIAYWGQKKPDLERASYLRALELEPDHLPSSLYLGHNYFDSKQWALALERYDHVLSLYDWNRSALYNRARTLVQLNKDKEAVEALETFLERYSYGAYAIRATSALNALGDYRYRNFLIGNRNLPLKSVEFRRGAAEPVDEGFQALPILATVLSDNASLKLHLVVHVAGDRALARQRVIAVRDYILGEEPDIGADRLLLSWFAEPEMIESANGNITLNESVRFITAVE</sequence>
<protein>
    <submittedName>
        <fullName evidence="2">Tetratricopeptide repeat protein</fullName>
    </submittedName>
</protein>
<evidence type="ECO:0000256" key="1">
    <source>
        <dbReference type="PROSITE-ProRule" id="PRU00339"/>
    </source>
</evidence>
<dbReference type="EMBL" id="QRDW01000009">
    <property type="protein sequence ID" value="RED47639.1"/>
    <property type="molecule type" value="Genomic_DNA"/>
</dbReference>
<feature type="repeat" description="TPR" evidence="1">
    <location>
        <begin position="51"/>
        <end position="84"/>
    </location>
</feature>
<proteinExistence type="predicted"/>
<dbReference type="Pfam" id="PF13432">
    <property type="entry name" value="TPR_16"/>
    <property type="match status" value="1"/>
</dbReference>
<accession>A0A3D9HDU0</accession>
<dbReference type="PANTHER" id="PTHR12558">
    <property type="entry name" value="CELL DIVISION CYCLE 16,23,27"/>
    <property type="match status" value="1"/>
</dbReference>
<dbReference type="Gene3D" id="1.25.40.10">
    <property type="entry name" value="Tetratricopeptide repeat domain"/>
    <property type="match status" value="2"/>
</dbReference>
<dbReference type="PROSITE" id="PS51257">
    <property type="entry name" value="PROKAR_LIPOPROTEIN"/>
    <property type="match status" value="1"/>
</dbReference>
<dbReference type="Pfam" id="PF13181">
    <property type="entry name" value="TPR_8"/>
    <property type="match status" value="1"/>
</dbReference>
<comment type="caution">
    <text evidence="2">The sequence shown here is derived from an EMBL/GenBank/DDBJ whole genome shotgun (WGS) entry which is preliminary data.</text>
</comment>
<dbReference type="Pfam" id="PF13174">
    <property type="entry name" value="TPR_6"/>
    <property type="match status" value="1"/>
</dbReference>
<keyword evidence="1" id="KW-0802">TPR repeat</keyword>
<gene>
    <name evidence="2" type="ORF">DFP90_1093</name>
</gene>
<name>A0A3D9HDU0_9PROT</name>
<reference evidence="2 3" key="1">
    <citation type="submission" date="2018-07" db="EMBL/GenBank/DDBJ databases">
        <title>Genomic Encyclopedia of Type Strains, Phase III (KMG-III): the genomes of soil and plant-associated and newly described type strains.</title>
        <authorList>
            <person name="Whitman W."/>
        </authorList>
    </citation>
    <scope>NUCLEOTIDE SEQUENCE [LARGE SCALE GENOMIC DNA]</scope>
    <source>
        <strain evidence="2 3">CECT 8488</strain>
    </source>
</reference>
<dbReference type="InterPro" id="IPR019734">
    <property type="entry name" value="TPR_rpt"/>
</dbReference>
<keyword evidence="3" id="KW-1185">Reference proteome</keyword>
<dbReference type="Proteomes" id="UP000256845">
    <property type="component" value="Unassembled WGS sequence"/>
</dbReference>
<dbReference type="AlphaFoldDB" id="A0A3D9HDU0"/>
<dbReference type="SUPFAM" id="SSF48452">
    <property type="entry name" value="TPR-like"/>
    <property type="match status" value="1"/>
</dbReference>
<dbReference type="PROSITE" id="PS50005">
    <property type="entry name" value="TPR"/>
    <property type="match status" value="1"/>
</dbReference>
<evidence type="ECO:0000313" key="2">
    <source>
        <dbReference type="EMBL" id="RED47639.1"/>
    </source>
</evidence>